<dbReference type="Pfam" id="PF00156">
    <property type="entry name" value="Pribosyltran"/>
    <property type="match status" value="1"/>
</dbReference>
<dbReference type="Proteomes" id="UP000095038">
    <property type="component" value="Unassembled WGS sequence"/>
</dbReference>
<dbReference type="GO" id="GO:0004588">
    <property type="term" value="F:orotate phosphoribosyltransferase activity"/>
    <property type="evidence" value="ECO:0007669"/>
    <property type="project" value="UniProtKB-EC"/>
</dbReference>
<dbReference type="PANTHER" id="PTHR46683:SF1">
    <property type="entry name" value="OROTATE PHOSPHORIBOSYLTRANSFERASE 1-RELATED"/>
    <property type="match status" value="1"/>
</dbReference>
<evidence type="ECO:0000313" key="10">
    <source>
        <dbReference type="EMBL" id="ODV59109.1"/>
    </source>
</evidence>
<keyword evidence="6 10" id="KW-0328">Glycosyltransferase</keyword>
<dbReference type="STRING" id="1344418.A0A1D2VBV8"/>
<dbReference type="FunFam" id="3.40.50.2020:FF:000008">
    <property type="entry name" value="Orotate phosphoribosyltransferase"/>
    <property type="match status" value="1"/>
</dbReference>
<dbReference type="AlphaFoldDB" id="A0A1D2VBV8"/>
<dbReference type="RefSeq" id="XP_020045416.1">
    <property type="nucleotide sequence ID" value="XM_020190837.1"/>
</dbReference>
<dbReference type="Gene3D" id="3.40.50.2020">
    <property type="match status" value="1"/>
</dbReference>
<dbReference type="CDD" id="cd06223">
    <property type="entry name" value="PRTases_typeI"/>
    <property type="match status" value="1"/>
</dbReference>
<dbReference type="GO" id="GO:0006207">
    <property type="term" value="P:'de novo' pyrimidine nucleobase biosynthetic process"/>
    <property type="evidence" value="ECO:0007669"/>
    <property type="project" value="TreeGrafter"/>
</dbReference>
<comment type="similarity">
    <text evidence="3">Belongs to the purine/pyrimidine phosphoribosyltransferase family. PyrE subfamily.</text>
</comment>
<comment type="function">
    <text evidence="1">Catalyzes the transfer of a ribosyl phosphate group from 5-phosphoribose 1-diphosphate to orotate, leading to the formation of orotidine monophosphate (OMP).</text>
</comment>
<evidence type="ECO:0000256" key="4">
    <source>
        <dbReference type="ARBA" id="ARBA00011738"/>
    </source>
</evidence>
<dbReference type="PANTHER" id="PTHR46683">
    <property type="entry name" value="OROTATE PHOSPHORIBOSYLTRANSFERASE 1-RELATED"/>
    <property type="match status" value="1"/>
</dbReference>
<dbReference type="SUPFAM" id="SSF53271">
    <property type="entry name" value="PRTase-like"/>
    <property type="match status" value="1"/>
</dbReference>
<dbReference type="GO" id="GO:0005737">
    <property type="term" value="C:cytoplasm"/>
    <property type="evidence" value="ECO:0007669"/>
    <property type="project" value="TreeGrafter"/>
</dbReference>
<dbReference type="OrthoDB" id="5553476at2759"/>
<evidence type="ECO:0000256" key="7">
    <source>
        <dbReference type="ARBA" id="ARBA00022679"/>
    </source>
</evidence>
<evidence type="ECO:0000256" key="8">
    <source>
        <dbReference type="ARBA" id="ARBA00022975"/>
    </source>
</evidence>
<dbReference type="HAMAP" id="MF_01208">
    <property type="entry name" value="PyrE"/>
    <property type="match status" value="1"/>
</dbReference>
<evidence type="ECO:0000256" key="6">
    <source>
        <dbReference type="ARBA" id="ARBA00022676"/>
    </source>
</evidence>
<dbReference type="UniPathway" id="UPA00070">
    <property type="reaction ID" value="UER00119"/>
</dbReference>
<dbReference type="GeneID" id="30964473"/>
<dbReference type="EMBL" id="KV454488">
    <property type="protein sequence ID" value="ODV59109.1"/>
    <property type="molecule type" value="Genomic_DNA"/>
</dbReference>
<evidence type="ECO:0000256" key="2">
    <source>
        <dbReference type="ARBA" id="ARBA00004889"/>
    </source>
</evidence>
<comment type="subunit">
    <text evidence="4">Homodimer.</text>
</comment>
<organism evidence="10 11">
    <name type="scientific">Ascoidea rubescens DSM 1968</name>
    <dbReference type="NCBI Taxonomy" id="1344418"/>
    <lineage>
        <taxon>Eukaryota</taxon>
        <taxon>Fungi</taxon>
        <taxon>Dikarya</taxon>
        <taxon>Ascomycota</taxon>
        <taxon>Saccharomycotina</taxon>
        <taxon>Saccharomycetes</taxon>
        <taxon>Ascoideaceae</taxon>
        <taxon>Ascoidea</taxon>
    </lineage>
</organism>
<dbReference type="InterPro" id="IPR004467">
    <property type="entry name" value="Or_phspho_trans_dom"/>
</dbReference>
<sequence length="226" mass="24920">MESYKNTFLDSAVESNALKFGEFVLKSGRKSPYFFNLGLCCSGKIVSNLAEAYSQVIINSNIEFDIVFGPAYKGIPLAAVVCSKLYDLTKNDPVLKEKYSKIAYSFNRKEKKDHGEGGIIVGANLNNKRVLIIDDVMTAGTAFGEAYDIIQNEKSIVAGCVIALDREEKTPDSEFSALQVVSEKYKIPVLSIVTLNDIIHYLSDKADDETKIAIEAYRTVYGAAKI</sequence>
<gene>
    <name evidence="10" type="ORF">ASCRUDRAFT_38220</name>
</gene>
<comment type="pathway">
    <text evidence="2">Pyrimidine metabolism; UMP biosynthesis via de novo pathway; UMP from orotate: step 1/2.</text>
</comment>
<dbReference type="GO" id="GO:0046132">
    <property type="term" value="P:pyrimidine ribonucleoside biosynthetic process"/>
    <property type="evidence" value="ECO:0007669"/>
    <property type="project" value="UniProtKB-ARBA"/>
</dbReference>
<dbReference type="FunCoup" id="A0A1D2VBV8">
    <property type="interactions" value="218"/>
</dbReference>
<evidence type="ECO:0000256" key="5">
    <source>
        <dbReference type="ARBA" id="ARBA00011971"/>
    </source>
</evidence>
<dbReference type="InterPro" id="IPR029057">
    <property type="entry name" value="PRTase-like"/>
</dbReference>
<evidence type="ECO:0000313" key="11">
    <source>
        <dbReference type="Proteomes" id="UP000095038"/>
    </source>
</evidence>
<evidence type="ECO:0000259" key="9">
    <source>
        <dbReference type="Pfam" id="PF00156"/>
    </source>
</evidence>
<reference evidence="11" key="1">
    <citation type="submission" date="2016-05" db="EMBL/GenBank/DDBJ databases">
        <title>Comparative genomics of biotechnologically important yeasts.</title>
        <authorList>
            <consortium name="DOE Joint Genome Institute"/>
            <person name="Riley R."/>
            <person name="Haridas S."/>
            <person name="Wolfe K.H."/>
            <person name="Lopes M.R."/>
            <person name="Hittinger C.T."/>
            <person name="Goker M."/>
            <person name="Salamov A."/>
            <person name="Wisecaver J."/>
            <person name="Long T.M."/>
            <person name="Aerts A.L."/>
            <person name="Barry K."/>
            <person name="Choi C."/>
            <person name="Clum A."/>
            <person name="Coughlan A.Y."/>
            <person name="Deshpande S."/>
            <person name="Douglass A.P."/>
            <person name="Hanson S.J."/>
            <person name="Klenk H.-P."/>
            <person name="Labutti K."/>
            <person name="Lapidus A."/>
            <person name="Lindquist E."/>
            <person name="Lipzen A."/>
            <person name="Meier-Kolthoff J.P."/>
            <person name="Ohm R.A."/>
            <person name="Otillar R.P."/>
            <person name="Pangilinan J."/>
            <person name="Peng Y."/>
            <person name="Rokas A."/>
            <person name="Rosa C.A."/>
            <person name="Scheuner C."/>
            <person name="Sibirny A.A."/>
            <person name="Slot J.C."/>
            <person name="Stielow J.B."/>
            <person name="Sun H."/>
            <person name="Kurtzman C.P."/>
            <person name="Blackwell M."/>
            <person name="Grigoriev I.V."/>
            <person name="Jeffries T.W."/>
        </authorList>
    </citation>
    <scope>NUCLEOTIDE SEQUENCE [LARGE SCALE GENOMIC DNA]</scope>
    <source>
        <strain evidence="11">DSM 1968</strain>
    </source>
</reference>
<evidence type="ECO:0000256" key="1">
    <source>
        <dbReference type="ARBA" id="ARBA00003769"/>
    </source>
</evidence>
<keyword evidence="11" id="KW-1185">Reference proteome</keyword>
<keyword evidence="8" id="KW-0665">Pyrimidine biosynthesis</keyword>
<keyword evidence="7 10" id="KW-0808">Transferase</keyword>
<protein>
    <recommendedName>
        <fullName evidence="5">orotate phosphoribosyltransferase</fullName>
        <ecNumber evidence="5">2.4.2.10</ecNumber>
    </recommendedName>
</protein>
<accession>A0A1D2VBV8</accession>
<name>A0A1D2VBV8_9ASCO</name>
<feature type="domain" description="Phosphoribosyltransferase" evidence="9">
    <location>
        <begin position="48"/>
        <end position="184"/>
    </location>
</feature>
<dbReference type="NCBIfam" id="TIGR00336">
    <property type="entry name" value="pyrE"/>
    <property type="match status" value="1"/>
</dbReference>
<evidence type="ECO:0000256" key="3">
    <source>
        <dbReference type="ARBA" id="ARBA00006340"/>
    </source>
</evidence>
<dbReference type="InterPro" id="IPR000836">
    <property type="entry name" value="PRTase_dom"/>
</dbReference>
<dbReference type="EC" id="2.4.2.10" evidence="5"/>
<dbReference type="InterPro" id="IPR023031">
    <property type="entry name" value="OPRT"/>
</dbReference>
<proteinExistence type="inferred from homology"/>
<dbReference type="InParanoid" id="A0A1D2VBV8"/>
<dbReference type="GO" id="GO:0044205">
    <property type="term" value="P:'de novo' UMP biosynthetic process"/>
    <property type="evidence" value="ECO:0007669"/>
    <property type="project" value="UniProtKB-UniPathway"/>
</dbReference>